<dbReference type="HOGENOM" id="CLU_2264638_0_0_1"/>
<dbReference type="AlphaFoldDB" id="B6QLG0"/>
<dbReference type="Proteomes" id="UP000001294">
    <property type="component" value="Unassembled WGS sequence"/>
</dbReference>
<reference evidence="2" key="1">
    <citation type="journal article" date="2015" name="Genome Announc.">
        <title>Genome sequence of the AIDS-associated pathogen Penicillium marneffei (ATCC18224) and its near taxonomic relative Talaromyces stipitatus (ATCC10500).</title>
        <authorList>
            <person name="Nierman W.C."/>
            <person name="Fedorova-Abrams N.D."/>
            <person name="Andrianopoulos A."/>
        </authorList>
    </citation>
    <scope>NUCLEOTIDE SEQUENCE [LARGE SCALE GENOMIC DNA]</scope>
    <source>
        <strain evidence="2">ATCC 18224 / CBS 334.59 / QM 7333</strain>
    </source>
</reference>
<keyword evidence="2" id="KW-1185">Reference proteome</keyword>
<organism evidence="1 2">
    <name type="scientific">Talaromyces marneffei (strain ATCC 18224 / CBS 334.59 / QM 7333)</name>
    <name type="common">Penicillium marneffei</name>
    <dbReference type="NCBI Taxonomy" id="441960"/>
    <lineage>
        <taxon>Eukaryota</taxon>
        <taxon>Fungi</taxon>
        <taxon>Dikarya</taxon>
        <taxon>Ascomycota</taxon>
        <taxon>Pezizomycotina</taxon>
        <taxon>Eurotiomycetes</taxon>
        <taxon>Eurotiomycetidae</taxon>
        <taxon>Eurotiales</taxon>
        <taxon>Trichocomaceae</taxon>
        <taxon>Talaromyces</taxon>
        <taxon>Talaromyces sect. Talaromyces</taxon>
    </lineage>
</organism>
<proteinExistence type="predicted"/>
<evidence type="ECO:0000313" key="2">
    <source>
        <dbReference type="Proteomes" id="UP000001294"/>
    </source>
</evidence>
<sequence length="103" mass="11197">MSLIVMHVHVHVHNTFTVLGIHELTTGTGPSSLNGPVVQVQTKKAPPAKASLDAQFAMLAIIAVYTVEIYHSRFYYGLLELVADIIVMFASTEKAAVWFSGVV</sequence>
<name>B6QLG0_TALMQ</name>
<dbReference type="EMBL" id="DS995903">
    <property type="protein sequence ID" value="EEA21937.1"/>
    <property type="molecule type" value="Genomic_DNA"/>
</dbReference>
<gene>
    <name evidence="1" type="ORF">PMAA_057260</name>
</gene>
<protein>
    <submittedName>
        <fullName evidence="1">Uncharacterized protein</fullName>
    </submittedName>
</protein>
<accession>B6QLG0</accession>
<dbReference type="VEuPathDB" id="FungiDB:PMAA_057260"/>
<evidence type="ECO:0000313" key="1">
    <source>
        <dbReference type="EMBL" id="EEA21937.1"/>
    </source>
</evidence>